<name>A0A074ZTB9_OPIVI</name>
<dbReference type="SUPFAM" id="SSF82171">
    <property type="entry name" value="DPP6 N-terminal domain-like"/>
    <property type="match status" value="2"/>
</dbReference>
<feature type="compositionally biased region" description="Polar residues" evidence="1">
    <location>
        <begin position="585"/>
        <end position="595"/>
    </location>
</feature>
<feature type="compositionally biased region" description="Polar residues" evidence="1">
    <location>
        <begin position="605"/>
        <end position="616"/>
    </location>
</feature>
<dbReference type="GeneID" id="20318363"/>
<reference evidence="2 3" key="1">
    <citation type="submission" date="2013-11" db="EMBL/GenBank/DDBJ databases">
        <title>Opisthorchis viverrini - life in the bile duct.</title>
        <authorList>
            <person name="Young N.D."/>
            <person name="Nagarajan N."/>
            <person name="Lin S.J."/>
            <person name="Korhonen P.K."/>
            <person name="Jex A.R."/>
            <person name="Hall R.S."/>
            <person name="Safavi-Hemami H."/>
            <person name="Kaewkong W."/>
            <person name="Bertrand D."/>
            <person name="Gao S."/>
            <person name="Seet Q."/>
            <person name="Wongkham S."/>
            <person name="Teh B.T."/>
            <person name="Wongkham C."/>
            <person name="Intapan P.M."/>
            <person name="Maleewong W."/>
            <person name="Yang X."/>
            <person name="Hu M."/>
            <person name="Wang Z."/>
            <person name="Hofmann A."/>
            <person name="Sternberg P.W."/>
            <person name="Tan P."/>
            <person name="Wang J."/>
            <person name="Gasser R.B."/>
        </authorList>
    </citation>
    <scope>NUCLEOTIDE SEQUENCE [LARGE SCALE GENOMIC DNA]</scope>
</reference>
<dbReference type="InterPro" id="IPR015943">
    <property type="entry name" value="WD40/YVTN_repeat-like_dom_sf"/>
</dbReference>
<dbReference type="GO" id="GO:1990811">
    <property type="term" value="C:MWP complex"/>
    <property type="evidence" value="ECO:0007669"/>
    <property type="project" value="TreeGrafter"/>
</dbReference>
<dbReference type="STRING" id="6198.A0A074ZTB9"/>
<dbReference type="OrthoDB" id="308690at2759"/>
<dbReference type="RefSeq" id="XP_009167123.1">
    <property type="nucleotide sequence ID" value="XM_009168859.1"/>
</dbReference>
<accession>A0A074ZTB9</accession>
<evidence type="ECO:0000256" key="1">
    <source>
        <dbReference type="SAM" id="MobiDB-lite"/>
    </source>
</evidence>
<feature type="region of interest" description="Disordered" evidence="1">
    <location>
        <begin position="571"/>
        <end position="634"/>
    </location>
</feature>
<dbReference type="AlphaFoldDB" id="A0A074ZTB9"/>
<keyword evidence="3" id="KW-1185">Reference proteome</keyword>
<dbReference type="Proteomes" id="UP000054324">
    <property type="component" value="Unassembled WGS sequence"/>
</dbReference>
<gene>
    <name evidence="2" type="ORF">T265_04177</name>
</gene>
<evidence type="ECO:0000313" key="3">
    <source>
        <dbReference type="Proteomes" id="UP000054324"/>
    </source>
</evidence>
<dbReference type="InterPro" id="IPR001680">
    <property type="entry name" value="WD40_rpt"/>
</dbReference>
<dbReference type="EMBL" id="KL596685">
    <property type="protein sequence ID" value="KER29082.1"/>
    <property type="molecule type" value="Genomic_DNA"/>
</dbReference>
<dbReference type="PANTHER" id="PTHR16220">
    <property type="entry name" value="WD REPEAT PROTEIN 8-RELATED"/>
    <property type="match status" value="1"/>
</dbReference>
<dbReference type="PANTHER" id="PTHR16220:SF0">
    <property type="entry name" value="WD REPEAT-CONTAINING PROTEIN WRAP73"/>
    <property type="match status" value="1"/>
</dbReference>
<proteinExistence type="predicted"/>
<dbReference type="Pfam" id="PF00400">
    <property type="entry name" value="WD40"/>
    <property type="match status" value="1"/>
</dbReference>
<dbReference type="InterPro" id="IPR052778">
    <property type="entry name" value="Centrosome-WD_assoc"/>
</dbReference>
<protein>
    <recommendedName>
        <fullName evidence="4">WD domain, G-beta repeat protein</fullName>
    </recommendedName>
</protein>
<organism evidence="2 3">
    <name type="scientific">Opisthorchis viverrini</name>
    <name type="common">Southeast Asian liver fluke</name>
    <dbReference type="NCBI Taxonomy" id="6198"/>
    <lineage>
        <taxon>Eukaryota</taxon>
        <taxon>Metazoa</taxon>
        <taxon>Spiralia</taxon>
        <taxon>Lophotrochozoa</taxon>
        <taxon>Platyhelminthes</taxon>
        <taxon>Trematoda</taxon>
        <taxon>Digenea</taxon>
        <taxon>Opisthorchiida</taxon>
        <taxon>Opisthorchiata</taxon>
        <taxon>Opisthorchiidae</taxon>
        <taxon>Opisthorchis</taxon>
    </lineage>
</organism>
<evidence type="ECO:0008006" key="4">
    <source>
        <dbReference type="Google" id="ProtNLM"/>
    </source>
</evidence>
<evidence type="ECO:0000313" key="2">
    <source>
        <dbReference type="EMBL" id="KER29082.1"/>
    </source>
</evidence>
<dbReference type="GO" id="GO:0005815">
    <property type="term" value="C:microtubule organizing center"/>
    <property type="evidence" value="ECO:0007669"/>
    <property type="project" value="TreeGrafter"/>
</dbReference>
<sequence>MLLSAVDGNARLNRWHTGAFDVSVVNLSDVHIYEAAAMNFSVPVKGSVGLVSISPDCSYVASASHNRITLRTISAVQVSRTFTCIDVVSQFSWSPDSLFILCVLRKRGTTQILSIENPEWKCRVDEGPIGLLSATWAPDSRHFLTISDFHLRVTVWSLSEVSISYLKYVKACENNLGFSPGGRYLALLERRQFKDHLSLLDCERDWTLVRNIQLDTQDAVGLLWSPDGRFIVIWDECLRYRVAVYTMDLRHIRSYSAYETGQDLLGIKSVCWSPTGELLGIGSYDQKCRILINFNWTCLATLTHPVDKAINPTLGLSPTGGIINVDGDACVDNTEVDGPSYRPHRVDAYEEQRKEDSVGMNISLDGIRKTERTGVLYCLLHEPFVIQSVRPDPKIPFPKIGIGLIAFSTDGRFLVTRNDNAAHAVWIWSIDHRLSLFSVLIHSSGQVTALAWDPTSPARLALCTGSDCLFMWTPQGCLAVETPSHFNFTVNTLSWLSSGDGILLQSDTHFCICYLEADQESPVTHKPLWRPPRQTTFPSGLNIDLDSSLPVGVFGNCSLLDDSLLDGPKWLRQHNSQGAGRRRSSSFQPAASGSQEPIPYRQPDTRATSVSSSSGRQAWLPTECPPPKPVNMDR</sequence>
<feature type="compositionally biased region" description="Pro residues" evidence="1">
    <location>
        <begin position="623"/>
        <end position="634"/>
    </location>
</feature>
<dbReference type="CTD" id="20318363"/>
<dbReference type="KEGG" id="ovi:T265_04177"/>
<dbReference type="Gene3D" id="2.130.10.10">
    <property type="entry name" value="YVTN repeat-like/Quinoprotein amine dehydrogenase"/>
    <property type="match status" value="3"/>
</dbReference>